<dbReference type="Pfam" id="PF08546">
    <property type="entry name" value="ApbA_C"/>
    <property type="match status" value="1"/>
</dbReference>
<keyword evidence="8" id="KW-1185">Reference proteome</keyword>
<keyword evidence="3 4" id="KW-0560">Oxidoreductase</keyword>
<proteinExistence type="inferred from homology"/>
<comment type="pathway">
    <text evidence="4">Cofactor biosynthesis; (R)-pantothenate biosynthesis; (R)-pantoate from 3-methyl-2-oxobutanoate: step 2/2.</text>
</comment>
<dbReference type="Gene3D" id="3.40.50.720">
    <property type="entry name" value="NAD(P)-binding Rossmann-like Domain"/>
    <property type="match status" value="1"/>
</dbReference>
<evidence type="ECO:0000313" key="7">
    <source>
        <dbReference type="EMBL" id="ASV66759.1"/>
    </source>
</evidence>
<evidence type="ECO:0000256" key="4">
    <source>
        <dbReference type="RuleBase" id="RU362068"/>
    </source>
</evidence>
<name>A0A248TF37_9BACI</name>
<dbReference type="InterPro" id="IPR013328">
    <property type="entry name" value="6PGD_dom2"/>
</dbReference>
<gene>
    <name evidence="7" type="ORF">CKF48_05150</name>
</gene>
<comment type="function">
    <text evidence="4">Catalyzes the NADPH-dependent reduction of ketopantoate into pantoic acid.</text>
</comment>
<evidence type="ECO:0000313" key="8">
    <source>
        <dbReference type="Proteomes" id="UP000215137"/>
    </source>
</evidence>
<evidence type="ECO:0000259" key="5">
    <source>
        <dbReference type="Pfam" id="PF02558"/>
    </source>
</evidence>
<dbReference type="GO" id="GO:0015940">
    <property type="term" value="P:pantothenate biosynthetic process"/>
    <property type="evidence" value="ECO:0007669"/>
    <property type="project" value="UniProtKB-UniPathway"/>
</dbReference>
<organism evidence="7 8">
    <name type="scientific">Cytobacillus kochii</name>
    <dbReference type="NCBI Taxonomy" id="859143"/>
    <lineage>
        <taxon>Bacteria</taxon>
        <taxon>Bacillati</taxon>
        <taxon>Bacillota</taxon>
        <taxon>Bacilli</taxon>
        <taxon>Bacillales</taxon>
        <taxon>Bacillaceae</taxon>
        <taxon>Cytobacillus</taxon>
    </lineage>
</organism>
<feature type="domain" description="Ketopantoate reductase N-terminal" evidence="5">
    <location>
        <begin position="8"/>
        <end position="126"/>
    </location>
</feature>
<dbReference type="Gene3D" id="1.10.1040.10">
    <property type="entry name" value="N-(1-d-carboxylethyl)-l-norvaline Dehydrogenase, domain 2"/>
    <property type="match status" value="1"/>
</dbReference>
<dbReference type="InterPro" id="IPR036291">
    <property type="entry name" value="NAD(P)-bd_dom_sf"/>
</dbReference>
<comment type="similarity">
    <text evidence="1 4">Belongs to the ketopantoate reductase family.</text>
</comment>
<dbReference type="GO" id="GO:0008677">
    <property type="term" value="F:2-dehydropantoate 2-reductase activity"/>
    <property type="evidence" value="ECO:0007669"/>
    <property type="project" value="UniProtKB-EC"/>
</dbReference>
<dbReference type="SUPFAM" id="SSF51735">
    <property type="entry name" value="NAD(P)-binding Rossmann-fold domains"/>
    <property type="match status" value="1"/>
</dbReference>
<dbReference type="GO" id="GO:0005737">
    <property type="term" value="C:cytoplasm"/>
    <property type="evidence" value="ECO:0007669"/>
    <property type="project" value="TreeGrafter"/>
</dbReference>
<evidence type="ECO:0000256" key="3">
    <source>
        <dbReference type="ARBA" id="ARBA00023002"/>
    </source>
</evidence>
<evidence type="ECO:0000256" key="1">
    <source>
        <dbReference type="ARBA" id="ARBA00007870"/>
    </source>
</evidence>
<evidence type="ECO:0000259" key="6">
    <source>
        <dbReference type="Pfam" id="PF08546"/>
    </source>
</evidence>
<evidence type="ECO:0000256" key="2">
    <source>
        <dbReference type="ARBA" id="ARBA00022857"/>
    </source>
</evidence>
<dbReference type="RefSeq" id="WP_095370334.1">
    <property type="nucleotide sequence ID" value="NZ_CP022983.1"/>
</dbReference>
<protein>
    <recommendedName>
        <fullName evidence="4">2-dehydropantoate 2-reductase</fullName>
        <ecNumber evidence="4">1.1.1.169</ecNumber>
    </recommendedName>
    <alternativeName>
        <fullName evidence="4">Ketopantoate reductase</fullName>
    </alternativeName>
</protein>
<dbReference type="InterPro" id="IPR003710">
    <property type="entry name" value="ApbA"/>
</dbReference>
<keyword evidence="4" id="KW-0566">Pantothenate biosynthesis</keyword>
<dbReference type="EMBL" id="CP022983">
    <property type="protein sequence ID" value="ASV66759.1"/>
    <property type="molecule type" value="Genomic_DNA"/>
</dbReference>
<dbReference type="EC" id="1.1.1.169" evidence="4"/>
<dbReference type="InterPro" id="IPR013332">
    <property type="entry name" value="KPR_N"/>
</dbReference>
<dbReference type="PANTHER" id="PTHR21708">
    <property type="entry name" value="PROBABLE 2-DEHYDROPANTOATE 2-REDUCTASE"/>
    <property type="match status" value="1"/>
</dbReference>
<dbReference type="SUPFAM" id="SSF48179">
    <property type="entry name" value="6-phosphogluconate dehydrogenase C-terminal domain-like"/>
    <property type="match status" value="1"/>
</dbReference>
<sequence length="307" mass="34090">MGIQSVSFIGLGALGVLFGSQMNLSLPKGALTFVADEARVKKYKEKGVYANQQFCDFDYRTPESIKKPVDLLIFSVKADGLDAAIELAKPIVNEHTIILSLLNGISSERILGSVFGEDKVLYSVAQGMDAVKVNNILSYHHMGMICFGDQEAGETSKMTKEVAEFFDRTGIPYEVDTNMIKRQWGKFMLNVGVNQTVAVYRGNYGTIQVEGEPRETMIAAMREVIRIAQYEGVTLTEDDLSYWLNVLNQLNAEGKPSMAQDVEAGRKSEVELFAGTVIALYKKHKLAQPTTNQMLYENIQHIDSHSV</sequence>
<dbReference type="InterPro" id="IPR051402">
    <property type="entry name" value="KPR-Related"/>
</dbReference>
<accession>A0A248TF37</accession>
<dbReference type="OrthoDB" id="9793586at2"/>
<dbReference type="AlphaFoldDB" id="A0A248TF37"/>
<dbReference type="Proteomes" id="UP000215137">
    <property type="component" value="Chromosome"/>
</dbReference>
<dbReference type="NCBIfam" id="TIGR00745">
    <property type="entry name" value="apbA_panE"/>
    <property type="match status" value="1"/>
</dbReference>
<dbReference type="KEGG" id="bko:CKF48_05150"/>
<keyword evidence="2 4" id="KW-0521">NADP</keyword>
<dbReference type="Pfam" id="PF02558">
    <property type="entry name" value="ApbA"/>
    <property type="match status" value="1"/>
</dbReference>
<dbReference type="PANTHER" id="PTHR21708:SF26">
    <property type="entry name" value="2-DEHYDROPANTOATE 2-REDUCTASE"/>
    <property type="match status" value="1"/>
</dbReference>
<comment type="catalytic activity">
    <reaction evidence="4">
        <text>(R)-pantoate + NADP(+) = 2-dehydropantoate + NADPH + H(+)</text>
        <dbReference type="Rhea" id="RHEA:16233"/>
        <dbReference type="ChEBI" id="CHEBI:11561"/>
        <dbReference type="ChEBI" id="CHEBI:15378"/>
        <dbReference type="ChEBI" id="CHEBI:15980"/>
        <dbReference type="ChEBI" id="CHEBI:57783"/>
        <dbReference type="ChEBI" id="CHEBI:58349"/>
        <dbReference type="EC" id="1.1.1.169"/>
    </reaction>
</comment>
<reference evidence="7 8" key="1">
    <citation type="submission" date="2017-08" db="EMBL/GenBank/DDBJ databases">
        <title>Complete Genome Sequence of Bacillus kochii Oregon-R-modENCODE STRAIN BDGP4, isolated from Drosophila melanogaster gut.</title>
        <authorList>
            <person name="Wan K.H."/>
            <person name="Yu C."/>
            <person name="Park S."/>
            <person name="Hammonds A.S."/>
            <person name="Booth B.W."/>
            <person name="Celniker S.E."/>
        </authorList>
    </citation>
    <scope>NUCLEOTIDE SEQUENCE [LARGE SCALE GENOMIC DNA]</scope>
    <source>
        <strain evidence="7 8">BDGP4</strain>
    </source>
</reference>
<feature type="domain" description="Ketopantoate reductase C-terminal" evidence="6">
    <location>
        <begin position="178"/>
        <end position="301"/>
    </location>
</feature>
<dbReference type="InterPro" id="IPR013752">
    <property type="entry name" value="KPA_reductase"/>
</dbReference>
<dbReference type="InterPro" id="IPR008927">
    <property type="entry name" value="6-PGluconate_DH-like_C_sf"/>
</dbReference>
<dbReference type="UniPathway" id="UPA00028">
    <property type="reaction ID" value="UER00004"/>
</dbReference>